<feature type="transmembrane region" description="Helical" evidence="7">
    <location>
        <begin position="227"/>
        <end position="247"/>
    </location>
</feature>
<dbReference type="SUPFAM" id="SSF103473">
    <property type="entry name" value="MFS general substrate transporter"/>
    <property type="match status" value="1"/>
</dbReference>
<dbReference type="GO" id="GO:0005886">
    <property type="term" value="C:plasma membrane"/>
    <property type="evidence" value="ECO:0007669"/>
    <property type="project" value="TreeGrafter"/>
</dbReference>
<feature type="transmembrane region" description="Helical" evidence="7">
    <location>
        <begin position="433"/>
        <end position="453"/>
    </location>
</feature>
<feature type="transmembrane region" description="Helical" evidence="7">
    <location>
        <begin position="70"/>
        <end position="88"/>
    </location>
</feature>
<dbReference type="PANTHER" id="PTHR23501:SF195">
    <property type="entry name" value="PEP5"/>
    <property type="match status" value="1"/>
</dbReference>
<name>A0AAJ0DDQ0_9PEZI</name>
<accession>A0AAJ0DDQ0</accession>
<feature type="transmembrane region" description="Helical" evidence="7">
    <location>
        <begin position="465"/>
        <end position="492"/>
    </location>
</feature>
<feature type="region of interest" description="Disordered" evidence="6">
    <location>
        <begin position="15"/>
        <end position="43"/>
    </location>
</feature>
<gene>
    <name evidence="9" type="ORF">LTR09_010727</name>
</gene>
<keyword evidence="3 7" id="KW-0812">Transmembrane</keyword>
<dbReference type="Pfam" id="PF06609">
    <property type="entry name" value="TRI12"/>
    <property type="match status" value="1"/>
</dbReference>
<evidence type="ECO:0000313" key="9">
    <source>
        <dbReference type="EMBL" id="KAK3047902.1"/>
    </source>
</evidence>
<feature type="domain" description="Major facilitator superfamily (MFS) profile" evidence="8">
    <location>
        <begin position="73"/>
        <end position="535"/>
    </location>
</feature>
<evidence type="ECO:0000313" key="10">
    <source>
        <dbReference type="Proteomes" id="UP001271007"/>
    </source>
</evidence>
<evidence type="ECO:0000256" key="2">
    <source>
        <dbReference type="ARBA" id="ARBA00022448"/>
    </source>
</evidence>
<dbReference type="GO" id="GO:0022857">
    <property type="term" value="F:transmembrane transporter activity"/>
    <property type="evidence" value="ECO:0007669"/>
    <property type="project" value="InterPro"/>
</dbReference>
<feature type="transmembrane region" description="Helical" evidence="7">
    <location>
        <begin position="108"/>
        <end position="126"/>
    </location>
</feature>
<dbReference type="Proteomes" id="UP001271007">
    <property type="component" value="Unassembled WGS sequence"/>
</dbReference>
<organism evidence="9 10">
    <name type="scientific">Extremus antarcticus</name>
    <dbReference type="NCBI Taxonomy" id="702011"/>
    <lineage>
        <taxon>Eukaryota</taxon>
        <taxon>Fungi</taxon>
        <taxon>Dikarya</taxon>
        <taxon>Ascomycota</taxon>
        <taxon>Pezizomycotina</taxon>
        <taxon>Dothideomycetes</taxon>
        <taxon>Dothideomycetidae</taxon>
        <taxon>Mycosphaerellales</taxon>
        <taxon>Extremaceae</taxon>
        <taxon>Extremus</taxon>
    </lineage>
</organism>
<feature type="transmembrane region" description="Helical" evidence="7">
    <location>
        <begin position="409"/>
        <end position="427"/>
    </location>
</feature>
<proteinExistence type="predicted"/>
<reference evidence="9" key="1">
    <citation type="submission" date="2023-04" db="EMBL/GenBank/DDBJ databases">
        <title>Black Yeasts Isolated from many extreme environments.</title>
        <authorList>
            <person name="Coleine C."/>
            <person name="Stajich J.E."/>
            <person name="Selbmann L."/>
        </authorList>
    </citation>
    <scope>NUCLEOTIDE SEQUENCE</scope>
    <source>
        <strain evidence="9">CCFEE 5312</strain>
    </source>
</reference>
<feature type="transmembrane region" description="Helical" evidence="7">
    <location>
        <begin position="164"/>
        <end position="183"/>
    </location>
</feature>
<evidence type="ECO:0000259" key="8">
    <source>
        <dbReference type="PROSITE" id="PS50850"/>
    </source>
</evidence>
<sequence length="605" mass="64790">MADITATDILHDMKGSKKSALHREHHDVSSNASNHEKSQQDIERTASHGAGYDLSNIPIEDGEYVVTAKTWAVVVVLALSYGISFWPVPFFSTIQSGMAEEFGANPASGAWVTSVYTAGGTIAFMVCGANSDLFGRRYFILFGNILVFVGCIVGATSHTIGQTIVAHVMIGFGAGNCQLAAFALPELLPNKWRHFAVVIADGLIYFDVIVGPVVARIAFTHGQTWRWGYWGVVIAIAITSVILALFYHPPKHPRGIPWDQAVRRLDYVGILSFTAAASMILSGIVYVQLLPSNSPTVIGLLVAGFVCLLFFALWETFAPIKEPLAPTRLFTANRGRALTAPFVVGFVVTMFYYGTNITWPTMVGVYFTNAETPPRTVYLLATVQGFGIFTGAMILSFGGKYFQHWKWQMGVPITLMTFFGGLLAYVTPAHENLGIAFAFLTATFYGYAQYLSIAYIQFGADQVELGIAGGLAGVARYAGGAVAVTTFASILVSVQTSYAVSHVIPAAEAAGASPQVAEAVLAALPLGAAALKKVQGLTTDIATAAGAAFIESYVQGVKTVALASIAFGGVAIIACFFLEDIGPKMTPKIEIYLENDTQAEKNKYH</sequence>
<dbReference type="PROSITE" id="PS50850">
    <property type="entry name" value="MFS"/>
    <property type="match status" value="1"/>
</dbReference>
<dbReference type="InterPro" id="IPR036259">
    <property type="entry name" value="MFS_trans_sf"/>
</dbReference>
<feature type="transmembrane region" description="Helical" evidence="7">
    <location>
        <begin position="295"/>
        <end position="314"/>
    </location>
</feature>
<keyword evidence="5 7" id="KW-0472">Membrane</keyword>
<dbReference type="InterPro" id="IPR020846">
    <property type="entry name" value="MFS_dom"/>
</dbReference>
<comment type="caution">
    <text evidence="9">The sequence shown here is derived from an EMBL/GenBank/DDBJ whole genome shotgun (WGS) entry which is preliminary data.</text>
</comment>
<comment type="subcellular location">
    <subcellularLocation>
        <location evidence="1">Membrane</location>
        <topology evidence="1">Multi-pass membrane protein</topology>
    </subcellularLocation>
</comment>
<feature type="transmembrane region" description="Helical" evidence="7">
    <location>
        <begin position="335"/>
        <end position="355"/>
    </location>
</feature>
<feature type="transmembrane region" description="Helical" evidence="7">
    <location>
        <begin position="138"/>
        <end position="158"/>
    </location>
</feature>
<dbReference type="InterPro" id="IPR010573">
    <property type="entry name" value="MFS_Str1/Tri12-like"/>
</dbReference>
<feature type="transmembrane region" description="Helical" evidence="7">
    <location>
        <begin position="195"/>
        <end position="215"/>
    </location>
</feature>
<evidence type="ECO:0000256" key="3">
    <source>
        <dbReference type="ARBA" id="ARBA00022692"/>
    </source>
</evidence>
<dbReference type="AlphaFoldDB" id="A0AAJ0DDQ0"/>
<keyword evidence="2" id="KW-0813">Transport</keyword>
<evidence type="ECO:0000256" key="1">
    <source>
        <dbReference type="ARBA" id="ARBA00004141"/>
    </source>
</evidence>
<dbReference type="EMBL" id="JAWDJX010000055">
    <property type="protein sequence ID" value="KAK3047902.1"/>
    <property type="molecule type" value="Genomic_DNA"/>
</dbReference>
<evidence type="ECO:0000256" key="5">
    <source>
        <dbReference type="ARBA" id="ARBA00023136"/>
    </source>
</evidence>
<keyword evidence="10" id="KW-1185">Reference proteome</keyword>
<protein>
    <recommendedName>
        <fullName evidence="8">Major facilitator superfamily (MFS) profile domain-containing protein</fullName>
    </recommendedName>
</protein>
<dbReference type="Gene3D" id="1.20.1250.20">
    <property type="entry name" value="MFS general substrate transporter like domains"/>
    <property type="match status" value="2"/>
</dbReference>
<evidence type="ECO:0000256" key="6">
    <source>
        <dbReference type="SAM" id="MobiDB-lite"/>
    </source>
</evidence>
<evidence type="ECO:0000256" key="4">
    <source>
        <dbReference type="ARBA" id="ARBA00022989"/>
    </source>
</evidence>
<dbReference type="PANTHER" id="PTHR23501">
    <property type="entry name" value="MAJOR FACILITATOR SUPERFAMILY"/>
    <property type="match status" value="1"/>
</dbReference>
<feature type="transmembrane region" description="Helical" evidence="7">
    <location>
        <begin position="559"/>
        <end position="578"/>
    </location>
</feature>
<keyword evidence="4 7" id="KW-1133">Transmembrane helix</keyword>
<evidence type="ECO:0000256" key="7">
    <source>
        <dbReference type="SAM" id="Phobius"/>
    </source>
</evidence>
<feature type="transmembrane region" description="Helical" evidence="7">
    <location>
        <begin position="267"/>
        <end position="289"/>
    </location>
</feature>
<feature type="transmembrane region" description="Helical" evidence="7">
    <location>
        <begin position="375"/>
        <end position="397"/>
    </location>
</feature>